<reference evidence="15" key="1">
    <citation type="journal article" date="2020" name="Plant Biotechnol. J.">
        <title>The pomegranate (Punica granatum L.) draft genome dissects genetic divergence between soft- and hard-seeded cultivars.</title>
        <authorList>
            <person name="Luo X."/>
            <person name="Li H."/>
            <person name="Wu Z."/>
            <person name="Yao W."/>
            <person name="Zhao P."/>
            <person name="Cao D."/>
            <person name="Yu H."/>
            <person name="Li K."/>
            <person name="Poudel K."/>
            <person name="Zhao D."/>
            <person name="Zhang F."/>
            <person name="Xia X."/>
            <person name="Chen L."/>
            <person name="Wang Q."/>
            <person name="Jing D."/>
            <person name="Cao S."/>
        </authorList>
    </citation>
    <scope>NUCLEOTIDE SEQUENCE [LARGE SCALE GENOMIC DNA]</scope>
</reference>
<comment type="catalytic activity">
    <reaction evidence="11">
        <text>Na(+)(in) + H(+)(out) = Na(+)(out) + H(+)(in)</text>
        <dbReference type="Rhea" id="RHEA:29419"/>
        <dbReference type="ChEBI" id="CHEBI:15378"/>
        <dbReference type="ChEBI" id="CHEBI:29101"/>
    </reaction>
</comment>
<sequence length="956" mass="105287">MTAPTDVLLCVGVFCVIGVACRHLLGSTRVPYTVALLILSIAIGCLEFGTTLHLGKFGDGIRLCAKIDPDLLLAVFLPPLLFEGSFSMEVQQIKKCMVQMLLLAGPGVIISTFCIGSALKLTLPYEWSWQTSLLLGAVLSATDPVAVVALLKDLRTSKKMSTIIEGESMMNDGASIVVYRLFYNMMLGKHFNWEAIGKYLTIATSGALGIGIAFGIATILCLDFVFNDPMINLSLTLAGSYIAYFVAQEGADVSGILTVVSFGMFMAVVARTTFTSHARRSLNHSWEFIAYIANTLIFILSGIIMAEGIINSDNLDRSGSSWAYLVLVYVIVQLTRVIIVVLLYPALQYFGYGLNCKEATLLVWSGLRGAVGLAMALSVKNASRDSLALTSETGSLILFFTVGTVFLTLVVNGSTAQFLLSLLGMDELSHVEKLVLDYAKYKLRNKYLQAQEILHLQDCDLESINHLSVENFMQPPTFSSSHKSLDQLNLLATREHLLNAVRAAYWRMLDDGSLSGVPASFLMSSVDEATDAVPQEPLCDWRSLKVFIDFRTCDKVFNMGIFPRWLVTFLAMKRLQFACYICVAFLRAHRSARRKLGDFMGETEIVSIVLNESEAEEREAAKLLEEICLAFPQVLGSVRMTQVVCSMLHVLKDYIQNLEVEGLLEEKLGIILHDLLMSGFKKPYDNTLLAKIPRMRDVVNAHPLLGRLPSEVRHALEGSMKQVIKPRDTILCEEGSMPKSLWLIQNGLLKCEIKNSNSSRSVMRTPAEELVLGLYEILSGKPCIYEISTDSFALCYVLEAKTLLPLLMHNPSLENLFWQESVIVLAKLLLPEVLEKLTMQGFRALITERFSMSTHAGGETMVIPENSIVFLLGGVLTNQELPGVVIEPPAVLLASHQSLASSSSEIPAPWRSGFCHYGYQYQVETIARTAYIDTLGWSPGSSASSLTYGGGNMALV</sequence>
<dbReference type="InterPro" id="IPR006153">
    <property type="entry name" value="Cation/H_exchanger_TM"/>
</dbReference>
<evidence type="ECO:0000256" key="6">
    <source>
        <dbReference type="ARBA" id="ARBA00022989"/>
    </source>
</evidence>
<keyword evidence="3" id="KW-0633">Potassium transport</keyword>
<evidence type="ECO:0000256" key="1">
    <source>
        <dbReference type="ARBA" id="ARBA00004141"/>
    </source>
</evidence>
<dbReference type="Proteomes" id="UP000515151">
    <property type="component" value="Chromosome 3"/>
</dbReference>
<protein>
    <submittedName>
        <fullName evidence="16 17">Sodium/hydrogen exchanger 7-like isoform X1</fullName>
    </submittedName>
</protein>
<evidence type="ECO:0000256" key="9">
    <source>
        <dbReference type="ARBA" id="ARBA00023136"/>
    </source>
</evidence>
<feature type="domain" description="Cyclic nucleotide-binding" evidence="14">
    <location>
        <begin position="704"/>
        <end position="808"/>
    </location>
</feature>
<dbReference type="PROSITE" id="PS50042">
    <property type="entry name" value="CNMP_BINDING_3"/>
    <property type="match status" value="1"/>
</dbReference>
<evidence type="ECO:0000313" key="18">
    <source>
        <dbReference type="RefSeq" id="XP_031387659.1"/>
    </source>
</evidence>
<dbReference type="GO" id="GO:0015385">
    <property type="term" value="F:sodium:proton antiporter activity"/>
    <property type="evidence" value="ECO:0007669"/>
    <property type="project" value="InterPro"/>
</dbReference>
<dbReference type="AlphaFoldDB" id="A0A6P8CUU2"/>
<dbReference type="SUPFAM" id="SSF51206">
    <property type="entry name" value="cAMP-binding domain-like"/>
    <property type="match status" value="1"/>
</dbReference>
<evidence type="ECO:0000256" key="13">
    <source>
        <dbReference type="SAM" id="Phobius"/>
    </source>
</evidence>
<evidence type="ECO:0000256" key="4">
    <source>
        <dbReference type="ARBA" id="ARBA00022692"/>
    </source>
</evidence>
<feature type="transmembrane region" description="Helical" evidence="13">
    <location>
        <begin position="202"/>
        <end position="222"/>
    </location>
</feature>
<keyword evidence="2" id="KW-0813">Transport</keyword>
<evidence type="ECO:0000256" key="2">
    <source>
        <dbReference type="ARBA" id="ARBA00022448"/>
    </source>
</evidence>
<evidence type="ECO:0000259" key="14">
    <source>
        <dbReference type="PROSITE" id="PS50042"/>
    </source>
</evidence>
<dbReference type="OrthoDB" id="441412at2759"/>
<evidence type="ECO:0000313" key="16">
    <source>
        <dbReference type="RefSeq" id="XP_031387657.1"/>
    </source>
</evidence>
<dbReference type="GO" id="GO:0009941">
    <property type="term" value="C:chloroplast envelope"/>
    <property type="evidence" value="ECO:0007669"/>
    <property type="project" value="TreeGrafter"/>
</dbReference>
<dbReference type="InterPro" id="IPR000595">
    <property type="entry name" value="cNMP-bd_dom"/>
</dbReference>
<name>A0A6P8CUU2_PUNGR</name>
<dbReference type="GeneID" id="116200859"/>
<evidence type="ECO:0000256" key="7">
    <source>
        <dbReference type="ARBA" id="ARBA00023053"/>
    </source>
</evidence>
<feature type="transmembrane region" description="Helical" evidence="13">
    <location>
        <begin position="286"/>
        <end position="310"/>
    </location>
</feature>
<dbReference type="InterPro" id="IPR018422">
    <property type="entry name" value="Cation/H_exchanger_CPA1"/>
</dbReference>
<dbReference type="GO" id="GO:0098719">
    <property type="term" value="P:sodium ion import across plasma membrane"/>
    <property type="evidence" value="ECO:0007669"/>
    <property type="project" value="TreeGrafter"/>
</dbReference>
<comment type="catalytic activity">
    <reaction evidence="12">
        <text>K(+)(in) + H(+)(out) = K(+)(out) + H(+)(in)</text>
        <dbReference type="Rhea" id="RHEA:29467"/>
        <dbReference type="ChEBI" id="CHEBI:15378"/>
        <dbReference type="ChEBI" id="CHEBI:29103"/>
    </reaction>
</comment>
<keyword evidence="9 13" id="KW-0472">Membrane</keyword>
<feature type="transmembrane region" description="Helical" evidence="13">
    <location>
        <begin position="100"/>
        <end position="119"/>
    </location>
</feature>
<dbReference type="RefSeq" id="XP_031387659.1">
    <property type="nucleotide sequence ID" value="XM_031531799.1"/>
</dbReference>
<dbReference type="RefSeq" id="XP_031387658.1">
    <property type="nucleotide sequence ID" value="XM_031531798.1"/>
</dbReference>
<evidence type="ECO:0000313" key="20">
    <source>
        <dbReference type="RefSeq" id="XP_031387661.1"/>
    </source>
</evidence>
<comment type="subcellular location">
    <subcellularLocation>
        <location evidence="1">Membrane</location>
        <topology evidence="1">Multi-pass membrane protein</topology>
    </subcellularLocation>
</comment>
<dbReference type="RefSeq" id="XP_031387660.1">
    <property type="nucleotide sequence ID" value="XM_031531800.1"/>
</dbReference>
<dbReference type="RefSeq" id="XP_031387657.1">
    <property type="nucleotide sequence ID" value="XM_031531797.1"/>
</dbReference>
<organism evidence="15 19">
    <name type="scientific">Punica granatum</name>
    <name type="common">Pomegranate</name>
    <dbReference type="NCBI Taxonomy" id="22663"/>
    <lineage>
        <taxon>Eukaryota</taxon>
        <taxon>Viridiplantae</taxon>
        <taxon>Streptophyta</taxon>
        <taxon>Embryophyta</taxon>
        <taxon>Tracheophyta</taxon>
        <taxon>Spermatophyta</taxon>
        <taxon>Magnoliopsida</taxon>
        <taxon>eudicotyledons</taxon>
        <taxon>Gunneridae</taxon>
        <taxon>Pentapetalae</taxon>
        <taxon>rosids</taxon>
        <taxon>malvids</taxon>
        <taxon>Myrtales</taxon>
        <taxon>Lythraceae</taxon>
        <taxon>Punica</taxon>
    </lineage>
</organism>
<dbReference type="Gene3D" id="6.10.140.1330">
    <property type="match status" value="1"/>
</dbReference>
<keyword evidence="5" id="KW-0630">Potassium</keyword>
<feature type="transmembrane region" description="Helical" evidence="13">
    <location>
        <begin position="131"/>
        <end position="151"/>
    </location>
</feature>
<evidence type="ECO:0000313" key="19">
    <source>
        <dbReference type="RefSeq" id="XP_031387660.1"/>
    </source>
</evidence>
<evidence type="ECO:0000256" key="12">
    <source>
        <dbReference type="ARBA" id="ARBA00047912"/>
    </source>
</evidence>
<accession>A0A6P8CUU2</accession>
<feature type="transmembrane region" description="Helical" evidence="13">
    <location>
        <begin position="322"/>
        <end position="347"/>
    </location>
</feature>
<dbReference type="InterPro" id="IPR018490">
    <property type="entry name" value="cNMP-bd_dom_sf"/>
</dbReference>
<keyword evidence="10" id="KW-0739">Sodium transport</keyword>
<evidence type="ECO:0000256" key="11">
    <source>
        <dbReference type="ARBA" id="ARBA00047524"/>
    </source>
</evidence>
<keyword evidence="4 13" id="KW-0812">Transmembrane</keyword>
<evidence type="ECO:0000256" key="10">
    <source>
        <dbReference type="ARBA" id="ARBA00023201"/>
    </source>
</evidence>
<evidence type="ECO:0000313" key="17">
    <source>
        <dbReference type="RefSeq" id="XP_031387658.1"/>
    </source>
</evidence>
<dbReference type="PANTHER" id="PTHR10110:SF174">
    <property type="entry name" value="SODIUM_HYDROGEN EXCHANGER 8-LIKE"/>
    <property type="match status" value="1"/>
</dbReference>
<feature type="transmembrane region" description="Helical" evidence="13">
    <location>
        <begin position="6"/>
        <end position="25"/>
    </location>
</feature>
<keyword evidence="6 13" id="KW-1133">Transmembrane helix</keyword>
<evidence type="ECO:0000256" key="8">
    <source>
        <dbReference type="ARBA" id="ARBA00023065"/>
    </source>
</evidence>
<dbReference type="PANTHER" id="PTHR10110">
    <property type="entry name" value="SODIUM/HYDROGEN EXCHANGER"/>
    <property type="match status" value="1"/>
</dbReference>
<feature type="transmembrane region" description="Helical" evidence="13">
    <location>
        <begin position="32"/>
        <end position="51"/>
    </location>
</feature>
<feature type="transmembrane region" description="Helical" evidence="13">
    <location>
        <begin position="397"/>
        <end position="423"/>
    </location>
</feature>
<proteinExistence type="predicted"/>
<keyword evidence="7" id="KW-0915">Sodium</keyword>
<dbReference type="GO" id="GO:0005886">
    <property type="term" value="C:plasma membrane"/>
    <property type="evidence" value="ECO:0007669"/>
    <property type="project" value="TreeGrafter"/>
</dbReference>
<dbReference type="RefSeq" id="XP_031387661.1">
    <property type="nucleotide sequence ID" value="XM_031531801.1"/>
</dbReference>
<dbReference type="InterPro" id="IPR014710">
    <property type="entry name" value="RmlC-like_jellyroll"/>
</dbReference>
<dbReference type="GO" id="GO:0015386">
    <property type="term" value="F:potassium:proton antiporter activity"/>
    <property type="evidence" value="ECO:0007669"/>
    <property type="project" value="TreeGrafter"/>
</dbReference>
<keyword evidence="15" id="KW-1185">Reference proteome</keyword>
<feature type="transmembrane region" description="Helical" evidence="13">
    <location>
        <begin position="253"/>
        <end position="274"/>
    </location>
</feature>
<evidence type="ECO:0000313" key="15">
    <source>
        <dbReference type="Proteomes" id="UP000515151"/>
    </source>
</evidence>
<keyword evidence="8" id="KW-0406">Ion transport</keyword>
<gene>
    <name evidence="16 17 18 19 20" type="primary">LOC116200859</name>
</gene>
<dbReference type="Pfam" id="PF00999">
    <property type="entry name" value="Na_H_Exchanger"/>
    <property type="match status" value="1"/>
</dbReference>
<dbReference type="GO" id="GO:0051453">
    <property type="term" value="P:regulation of intracellular pH"/>
    <property type="evidence" value="ECO:0007669"/>
    <property type="project" value="TreeGrafter"/>
</dbReference>
<dbReference type="Gene3D" id="2.60.120.10">
    <property type="entry name" value="Jelly Rolls"/>
    <property type="match status" value="1"/>
</dbReference>
<reference evidence="16 17" key="2">
    <citation type="submission" date="2025-04" db="UniProtKB">
        <authorList>
            <consortium name="RefSeq"/>
        </authorList>
    </citation>
    <scope>IDENTIFICATION</scope>
    <source>
        <tissue evidence="16 17">Leaf</tissue>
    </source>
</reference>
<evidence type="ECO:0000256" key="3">
    <source>
        <dbReference type="ARBA" id="ARBA00022538"/>
    </source>
</evidence>
<evidence type="ECO:0000256" key="5">
    <source>
        <dbReference type="ARBA" id="ARBA00022958"/>
    </source>
</evidence>